<sequence>MHRRALIALAAALPALPATAQSQRGRAPRQEAPPPLGGAEVAEPERAQALARVEAYLNGLRTLKARFLQTAQNGQTAQGTAWIARPGRMRFDYDPPVPLLLVASYGQFILYDRDLRSPSTVPTSATPLGVLLQENFRFANAITVTSVIRDGGFLRVTLFRNSQPGEGRLTLILQENPMELRQWVVLDAQGRQTRVTLSAIEVGGRFDDRIFAFNNPTFFEPGGFGQPQR</sequence>
<dbReference type="InterPro" id="IPR029046">
    <property type="entry name" value="LolA/LolB/LppX"/>
</dbReference>
<evidence type="ECO:0000256" key="2">
    <source>
        <dbReference type="SAM" id="MobiDB-lite"/>
    </source>
</evidence>
<dbReference type="RefSeq" id="WP_211855319.1">
    <property type="nucleotide sequence ID" value="NZ_JAAGBB010000036.1"/>
</dbReference>
<keyword evidence="4" id="KW-0449">Lipoprotein</keyword>
<evidence type="ECO:0000313" key="4">
    <source>
        <dbReference type="EMBL" id="MBR0667539.1"/>
    </source>
</evidence>
<dbReference type="EMBL" id="JAAGBB010000036">
    <property type="protein sequence ID" value="MBR0667539.1"/>
    <property type="molecule type" value="Genomic_DNA"/>
</dbReference>
<dbReference type="SUPFAM" id="SSF89392">
    <property type="entry name" value="Prokaryotic lipoproteins and lipoprotein localization factors"/>
    <property type="match status" value="1"/>
</dbReference>
<dbReference type="Proteomes" id="UP001196870">
    <property type="component" value="Unassembled WGS sequence"/>
</dbReference>
<feature type="chain" id="PRO_5045443621" evidence="3">
    <location>
        <begin position="21"/>
        <end position="229"/>
    </location>
</feature>
<dbReference type="Pfam" id="PF03548">
    <property type="entry name" value="LolA"/>
    <property type="match status" value="1"/>
</dbReference>
<proteinExistence type="predicted"/>
<dbReference type="PANTHER" id="PTHR35869:SF1">
    <property type="entry name" value="OUTER-MEMBRANE LIPOPROTEIN CARRIER PROTEIN"/>
    <property type="match status" value="1"/>
</dbReference>
<accession>A0ABS5F4U1</accession>
<reference evidence="5" key="1">
    <citation type="journal article" date="2021" name="Syst. Appl. Microbiol.">
        <title>Roseomonas hellenica sp. nov., isolated from roots of wild-growing Alkanna tinctoria.</title>
        <authorList>
            <person name="Rat A."/>
            <person name="Naranjo H.D."/>
            <person name="Lebbe L."/>
            <person name="Cnockaert M."/>
            <person name="Krigas N."/>
            <person name="Grigoriadou K."/>
            <person name="Maloupa E."/>
            <person name="Willems A."/>
        </authorList>
    </citation>
    <scope>NUCLEOTIDE SEQUENCE [LARGE SCALE GENOMIC DNA]</scope>
    <source>
        <strain evidence="5">LMG 31523</strain>
    </source>
</reference>
<feature type="signal peptide" evidence="3">
    <location>
        <begin position="1"/>
        <end position="20"/>
    </location>
</feature>
<keyword evidence="5" id="KW-1185">Reference proteome</keyword>
<organism evidence="4 5">
    <name type="scientific">Plastoroseomonas hellenica</name>
    <dbReference type="NCBI Taxonomy" id="2687306"/>
    <lineage>
        <taxon>Bacteria</taxon>
        <taxon>Pseudomonadati</taxon>
        <taxon>Pseudomonadota</taxon>
        <taxon>Alphaproteobacteria</taxon>
        <taxon>Acetobacterales</taxon>
        <taxon>Acetobacteraceae</taxon>
        <taxon>Plastoroseomonas</taxon>
    </lineage>
</organism>
<feature type="region of interest" description="Disordered" evidence="2">
    <location>
        <begin position="19"/>
        <end position="43"/>
    </location>
</feature>
<dbReference type="Gene3D" id="2.50.20.10">
    <property type="entry name" value="Lipoprotein localisation LolA/LolB/LppX"/>
    <property type="match status" value="1"/>
</dbReference>
<name>A0ABS5F4U1_9PROT</name>
<evidence type="ECO:0000256" key="3">
    <source>
        <dbReference type="SAM" id="SignalP"/>
    </source>
</evidence>
<protein>
    <submittedName>
        <fullName evidence="4">Outer membrane lipoprotein carrier protein LolA</fullName>
    </submittedName>
</protein>
<dbReference type="CDD" id="cd16325">
    <property type="entry name" value="LolA"/>
    <property type="match status" value="1"/>
</dbReference>
<evidence type="ECO:0000313" key="5">
    <source>
        <dbReference type="Proteomes" id="UP001196870"/>
    </source>
</evidence>
<keyword evidence="1 3" id="KW-0732">Signal</keyword>
<gene>
    <name evidence="4" type="ORF">GXW71_24495</name>
</gene>
<evidence type="ECO:0000256" key="1">
    <source>
        <dbReference type="ARBA" id="ARBA00022729"/>
    </source>
</evidence>
<comment type="caution">
    <text evidence="4">The sequence shown here is derived from an EMBL/GenBank/DDBJ whole genome shotgun (WGS) entry which is preliminary data.</text>
</comment>
<dbReference type="PANTHER" id="PTHR35869">
    <property type="entry name" value="OUTER-MEMBRANE LIPOPROTEIN CARRIER PROTEIN"/>
    <property type="match status" value="1"/>
</dbReference>
<dbReference type="InterPro" id="IPR004564">
    <property type="entry name" value="OM_lipoprot_carrier_LolA-like"/>
</dbReference>